<dbReference type="PANTHER" id="PTHR47089:SF1">
    <property type="entry name" value="GUANOSINE ABC TRANSPORTER PERMEASE PROTEIN NUPP"/>
    <property type="match status" value="1"/>
</dbReference>
<keyword evidence="5 6" id="KW-0472">Membrane</keyword>
<evidence type="ECO:0000256" key="3">
    <source>
        <dbReference type="ARBA" id="ARBA00022692"/>
    </source>
</evidence>
<dbReference type="AlphaFoldDB" id="A0A398CX95"/>
<sequence>MIVIAASGRNPFRAYALLFGDSGLIPGGAAWRREFAELLIKSAMYIATGLSVALAFKGGLFNIGAEGQFWVGAIVATFFGYWAPVAHTFGAMYVALGSFGWIAQLLHGAICIIMGMLAGGAWAAVAGYLYVKRGVNIVIGTIMLNWIAWFLITSWLAIGPMTPPSQTFTSGTFYVADTAKLLRIMMPTRLNTSILLVLLAAYATWFLLYKTTVGYEIRAIGYTANIGMEAPRAQGINIGRRILQLMFFSGALAALGGSFFILGLQYQFPNTATMGYGWTGIGVALIGQSEPLGVVLAGLFIGALRTGATSMQIANIPKTFSNIIEGMAVGFIALQVAVRYYLVKILQRRRTRTDPPADQEAIA</sequence>
<feature type="transmembrane region" description="Helical" evidence="6">
    <location>
        <begin position="69"/>
        <end position="96"/>
    </location>
</feature>
<feature type="transmembrane region" description="Helical" evidence="6">
    <location>
        <begin position="43"/>
        <end position="63"/>
    </location>
</feature>
<feature type="transmembrane region" description="Helical" evidence="6">
    <location>
        <begin position="323"/>
        <end position="342"/>
    </location>
</feature>
<dbReference type="GO" id="GO:0022857">
    <property type="term" value="F:transmembrane transporter activity"/>
    <property type="evidence" value="ECO:0007669"/>
    <property type="project" value="InterPro"/>
</dbReference>
<evidence type="ECO:0000256" key="2">
    <source>
        <dbReference type="ARBA" id="ARBA00022475"/>
    </source>
</evidence>
<keyword evidence="3 6" id="KW-0812">Transmembrane</keyword>
<feature type="transmembrane region" description="Helical" evidence="6">
    <location>
        <begin position="242"/>
        <end position="264"/>
    </location>
</feature>
<comment type="caution">
    <text evidence="7">The sequence shown here is derived from an EMBL/GenBank/DDBJ whole genome shotgun (WGS) entry which is preliminary data.</text>
</comment>
<dbReference type="GO" id="GO:0005886">
    <property type="term" value="C:plasma membrane"/>
    <property type="evidence" value="ECO:0007669"/>
    <property type="project" value="UniProtKB-SubCell"/>
</dbReference>
<evidence type="ECO:0000256" key="4">
    <source>
        <dbReference type="ARBA" id="ARBA00022989"/>
    </source>
</evidence>
<dbReference type="OrthoDB" id="45037at2"/>
<dbReference type="Proteomes" id="UP000266328">
    <property type="component" value="Unassembled WGS sequence"/>
</dbReference>
<comment type="subcellular location">
    <subcellularLocation>
        <location evidence="1">Cell membrane</location>
        <topology evidence="1">Multi-pass membrane protein</topology>
    </subcellularLocation>
</comment>
<feature type="transmembrane region" description="Helical" evidence="6">
    <location>
        <begin position="190"/>
        <end position="208"/>
    </location>
</feature>
<protein>
    <submittedName>
        <fullName evidence="7">ABC transporter permease</fullName>
    </submittedName>
</protein>
<organism evidence="7 8">
    <name type="scientific">Candidatus Cryosericum terrychapinii</name>
    <dbReference type="NCBI Taxonomy" id="2290919"/>
    <lineage>
        <taxon>Bacteria</taxon>
        <taxon>Pseudomonadati</taxon>
        <taxon>Caldisericota/Cryosericota group</taxon>
        <taxon>Candidatus Cryosericota</taxon>
        <taxon>Candidatus Cryosericia</taxon>
        <taxon>Candidatus Cryosericales</taxon>
        <taxon>Candidatus Cryosericaceae</taxon>
        <taxon>Candidatus Cryosericum</taxon>
    </lineage>
</organism>
<proteinExistence type="predicted"/>
<dbReference type="CDD" id="cd06580">
    <property type="entry name" value="TM_PBP1_transp_TpRbsC_like"/>
    <property type="match status" value="1"/>
</dbReference>
<evidence type="ECO:0000256" key="1">
    <source>
        <dbReference type="ARBA" id="ARBA00004651"/>
    </source>
</evidence>
<feature type="transmembrane region" description="Helical" evidence="6">
    <location>
        <begin position="108"/>
        <end position="131"/>
    </location>
</feature>
<evidence type="ECO:0000313" key="8">
    <source>
        <dbReference type="Proteomes" id="UP000266328"/>
    </source>
</evidence>
<evidence type="ECO:0000313" key="7">
    <source>
        <dbReference type="EMBL" id="RIE05899.1"/>
    </source>
</evidence>
<dbReference type="EMBL" id="QXIS01000032">
    <property type="protein sequence ID" value="RIE05899.1"/>
    <property type="molecule type" value="Genomic_DNA"/>
</dbReference>
<accession>A0A398CX95</accession>
<keyword evidence="8" id="KW-1185">Reference proteome</keyword>
<reference evidence="7 8" key="1">
    <citation type="submission" date="2018-09" db="EMBL/GenBank/DDBJ databases">
        <title>Discovery and Ecogenomic Context for Candidatus Cryosericales, a Global Caldiserica Order Active in Thawing Permafrost.</title>
        <authorList>
            <person name="Martinez M.A."/>
            <person name="Woodcroft B.J."/>
            <person name="Ignacio Espinoza J.C."/>
            <person name="Zayed A."/>
            <person name="Singleton C.M."/>
            <person name="Boyd J."/>
            <person name="Li Y.-F."/>
            <person name="Purvine S."/>
            <person name="Maughan H."/>
            <person name="Hodgkins S.B."/>
            <person name="Anderson D."/>
            <person name="Sederholm M."/>
            <person name="Temperton B."/>
            <person name="Saleska S.R."/>
            <person name="Tyson G.W."/>
            <person name="Rich V.I."/>
        </authorList>
    </citation>
    <scope>NUCLEOTIDE SEQUENCE [LARGE SCALE GENOMIC DNA]</scope>
    <source>
        <strain evidence="7 8">SMC7</strain>
    </source>
</reference>
<feature type="transmembrane region" description="Helical" evidence="6">
    <location>
        <begin position="137"/>
        <end position="158"/>
    </location>
</feature>
<evidence type="ECO:0000256" key="5">
    <source>
        <dbReference type="ARBA" id="ARBA00023136"/>
    </source>
</evidence>
<dbReference type="Pfam" id="PF02653">
    <property type="entry name" value="BPD_transp_2"/>
    <property type="match status" value="1"/>
</dbReference>
<dbReference type="InterPro" id="IPR001851">
    <property type="entry name" value="ABC_transp_permease"/>
</dbReference>
<keyword evidence="2" id="KW-1003">Cell membrane</keyword>
<gene>
    <name evidence="7" type="ORF">SMC7_05685</name>
</gene>
<dbReference type="PANTHER" id="PTHR47089">
    <property type="entry name" value="ABC TRANSPORTER, PERMEASE PROTEIN"/>
    <property type="match status" value="1"/>
</dbReference>
<evidence type="ECO:0000256" key="6">
    <source>
        <dbReference type="SAM" id="Phobius"/>
    </source>
</evidence>
<feature type="transmembrane region" description="Helical" evidence="6">
    <location>
        <begin position="276"/>
        <end position="303"/>
    </location>
</feature>
<name>A0A398CX95_9BACT</name>
<keyword evidence="4 6" id="KW-1133">Transmembrane helix</keyword>